<feature type="domain" description="YknX-like C-terminal permuted SH3-like" evidence="4">
    <location>
        <begin position="306"/>
        <end position="373"/>
    </location>
</feature>
<dbReference type="Gene3D" id="1.10.287.470">
    <property type="entry name" value="Helix hairpin bin"/>
    <property type="match status" value="1"/>
</dbReference>
<gene>
    <name evidence="5" type="ORF">SAMN02746098_02168</name>
</gene>
<feature type="domain" description="Multidrug resistance protein MdtA-like barrel-sandwich hybrid" evidence="2">
    <location>
        <begin position="66"/>
        <end position="218"/>
    </location>
</feature>
<reference evidence="6" key="1">
    <citation type="submission" date="2016-11" db="EMBL/GenBank/DDBJ databases">
        <authorList>
            <person name="Varghese N."/>
            <person name="Submissions S."/>
        </authorList>
    </citation>
    <scope>NUCLEOTIDE SEQUENCE [LARGE SCALE GENOMIC DNA]</scope>
    <source>
        <strain evidence="6">DSM 15449</strain>
    </source>
</reference>
<dbReference type="Pfam" id="PF25917">
    <property type="entry name" value="BSH_RND"/>
    <property type="match status" value="1"/>
</dbReference>
<dbReference type="PANTHER" id="PTHR30469">
    <property type="entry name" value="MULTIDRUG RESISTANCE PROTEIN MDTA"/>
    <property type="match status" value="1"/>
</dbReference>
<protein>
    <submittedName>
        <fullName evidence="5">RND family efflux transporter, MFP subunit</fullName>
    </submittedName>
</protein>
<dbReference type="NCBIfam" id="TIGR01730">
    <property type="entry name" value="RND_mfp"/>
    <property type="match status" value="1"/>
</dbReference>
<dbReference type="Pfam" id="PF25954">
    <property type="entry name" value="Beta-barrel_RND_2"/>
    <property type="match status" value="1"/>
</dbReference>
<dbReference type="Gene3D" id="2.40.30.170">
    <property type="match status" value="1"/>
</dbReference>
<dbReference type="Proteomes" id="UP000183954">
    <property type="component" value="Unassembled WGS sequence"/>
</dbReference>
<evidence type="ECO:0000259" key="2">
    <source>
        <dbReference type="Pfam" id="PF25917"/>
    </source>
</evidence>
<dbReference type="STRING" id="1121420.SAMN02746098_02168"/>
<name>A0A1M5Y0J7_9FIRM</name>
<sequence>MTNKKRVNILQWVTVILVGSLLLISGCSPQMPTSVAESAITVNVETAESRDIYGSISYNGRLKASREVQVLPQTSARIISINVSEGQEVGTGQTLMTLDSSSLQASLKRAEAQVASAKANQVNNQIKLEAAGKSYERTKSLYDAEATTQVELENAKDAYDLLNSGSVEAAVAEAEAALLAVQEQIGYTSVTAPVSGSIGRIDASVGDYVNTSNTVAVISDPQELKIEIMVGESDISIMKLNAKVDVYVKSVNPDSLSGTISSIASVLAANSSMYPVTITLDNVDGEAKSGMYAEVSIAASGVQSALCIPLSSIIPDNGVNVVYSVTEMNGEMRAARVEVKTGINDGDYVQILSGLKAGDKVVTLGNTLISDGSLLTIQSKEGEQS</sequence>
<dbReference type="PROSITE" id="PS51257">
    <property type="entry name" value="PROKAR_LIPOPROTEIN"/>
    <property type="match status" value="1"/>
</dbReference>
<evidence type="ECO:0000313" key="5">
    <source>
        <dbReference type="EMBL" id="SHI05496.1"/>
    </source>
</evidence>
<evidence type="ECO:0000256" key="1">
    <source>
        <dbReference type="ARBA" id="ARBA00009477"/>
    </source>
</evidence>
<keyword evidence="6" id="KW-1185">Reference proteome</keyword>
<comment type="similarity">
    <text evidence="1">Belongs to the membrane fusion protein (MFP) (TC 8.A.1) family.</text>
</comment>
<dbReference type="InterPro" id="IPR006143">
    <property type="entry name" value="RND_pump_MFP"/>
</dbReference>
<organism evidence="5 6">
    <name type="scientific">Desulfosporosinus lacus DSM 15449</name>
    <dbReference type="NCBI Taxonomy" id="1121420"/>
    <lineage>
        <taxon>Bacteria</taxon>
        <taxon>Bacillati</taxon>
        <taxon>Bacillota</taxon>
        <taxon>Clostridia</taxon>
        <taxon>Eubacteriales</taxon>
        <taxon>Desulfitobacteriaceae</taxon>
        <taxon>Desulfosporosinus</taxon>
    </lineage>
</organism>
<feature type="domain" description="CusB-like beta-barrel" evidence="3">
    <location>
        <begin position="226"/>
        <end position="300"/>
    </location>
</feature>
<dbReference type="OrthoDB" id="1806446at2"/>
<evidence type="ECO:0000259" key="4">
    <source>
        <dbReference type="Pfam" id="PF25989"/>
    </source>
</evidence>
<dbReference type="Pfam" id="PF25989">
    <property type="entry name" value="YknX_C"/>
    <property type="match status" value="1"/>
</dbReference>
<proteinExistence type="inferred from homology"/>
<dbReference type="InterPro" id="IPR058637">
    <property type="entry name" value="YknX-like_C"/>
</dbReference>
<evidence type="ECO:0000259" key="3">
    <source>
        <dbReference type="Pfam" id="PF25954"/>
    </source>
</evidence>
<dbReference type="AlphaFoldDB" id="A0A1M5Y0J7"/>
<dbReference type="EMBL" id="FQXJ01000007">
    <property type="protein sequence ID" value="SHI05496.1"/>
    <property type="molecule type" value="Genomic_DNA"/>
</dbReference>
<dbReference type="Gene3D" id="2.40.420.20">
    <property type="match status" value="1"/>
</dbReference>
<dbReference type="InterPro" id="IPR058625">
    <property type="entry name" value="MdtA-like_BSH"/>
</dbReference>
<accession>A0A1M5Y0J7</accession>
<dbReference type="GO" id="GO:0015562">
    <property type="term" value="F:efflux transmembrane transporter activity"/>
    <property type="evidence" value="ECO:0007669"/>
    <property type="project" value="TreeGrafter"/>
</dbReference>
<dbReference type="SUPFAM" id="SSF111369">
    <property type="entry name" value="HlyD-like secretion proteins"/>
    <property type="match status" value="1"/>
</dbReference>
<dbReference type="RefSeq" id="WP_073029761.1">
    <property type="nucleotide sequence ID" value="NZ_FQXJ01000007.1"/>
</dbReference>
<dbReference type="InterPro" id="IPR058792">
    <property type="entry name" value="Beta-barrel_RND_2"/>
</dbReference>
<dbReference type="GO" id="GO:1990281">
    <property type="term" value="C:efflux pump complex"/>
    <property type="evidence" value="ECO:0007669"/>
    <property type="project" value="TreeGrafter"/>
</dbReference>
<dbReference type="Gene3D" id="2.40.50.100">
    <property type="match status" value="1"/>
</dbReference>
<evidence type="ECO:0000313" key="6">
    <source>
        <dbReference type="Proteomes" id="UP000183954"/>
    </source>
</evidence>